<reference evidence="7 8" key="1">
    <citation type="journal article" date="2016" name="Genome Biol. Evol.">
        <title>Gene Family Evolution Reflects Adaptation to Soil Environmental Stressors in the Genome of the Collembolan Orchesella cincta.</title>
        <authorList>
            <person name="Faddeeva-Vakhrusheva A."/>
            <person name="Derks M.F."/>
            <person name="Anvar S.Y."/>
            <person name="Agamennone V."/>
            <person name="Suring W."/>
            <person name="Smit S."/>
            <person name="van Straalen N.M."/>
            <person name="Roelofs D."/>
        </authorList>
    </citation>
    <scope>NUCLEOTIDE SEQUENCE [LARGE SCALE GENOMIC DNA]</scope>
    <source>
        <tissue evidence="7">Mixed pool</tissue>
    </source>
</reference>
<organism evidence="7 8">
    <name type="scientific">Orchesella cincta</name>
    <name type="common">Springtail</name>
    <name type="synonym">Podura cincta</name>
    <dbReference type="NCBI Taxonomy" id="48709"/>
    <lineage>
        <taxon>Eukaryota</taxon>
        <taxon>Metazoa</taxon>
        <taxon>Ecdysozoa</taxon>
        <taxon>Arthropoda</taxon>
        <taxon>Hexapoda</taxon>
        <taxon>Collembola</taxon>
        <taxon>Entomobryomorpha</taxon>
        <taxon>Entomobryoidea</taxon>
        <taxon>Orchesellidae</taxon>
        <taxon>Orchesellinae</taxon>
        <taxon>Orchesella</taxon>
    </lineage>
</organism>
<dbReference type="Pfam" id="PF03227">
    <property type="entry name" value="GILT"/>
    <property type="match status" value="1"/>
</dbReference>
<dbReference type="GO" id="GO:0016671">
    <property type="term" value="F:oxidoreductase activity, acting on a sulfur group of donors, disulfide as acceptor"/>
    <property type="evidence" value="ECO:0007669"/>
    <property type="project" value="InterPro"/>
</dbReference>
<proteinExistence type="inferred from homology"/>
<dbReference type="STRING" id="48709.A0A1D2MGP6"/>
<protein>
    <submittedName>
        <fullName evidence="7">Gamma-interferon-inducible lysosomal thiol reductase</fullName>
    </submittedName>
</protein>
<dbReference type="AlphaFoldDB" id="A0A1D2MGP6"/>
<dbReference type="PANTHER" id="PTHR13234">
    <property type="entry name" value="GAMMA-INTERFERON INDUCIBLE LYSOSOMAL THIOL REDUCTASE GILT"/>
    <property type="match status" value="1"/>
</dbReference>
<evidence type="ECO:0000256" key="6">
    <source>
        <dbReference type="SAM" id="Phobius"/>
    </source>
</evidence>
<evidence type="ECO:0000256" key="5">
    <source>
        <dbReference type="ARBA" id="ARBA00023180"/>
    </source>
</evidence>
<keyword evidence="8" id="KW-1185">Reference proteome</keyword>
<evidence type="ECO:0000313" key="8">
    <source>
        <dbReference type="Proteomes" id="UP000094527"/>
    </source>
</evidence>
<sequence>MGKLVNNLITLGILVVSINLWITYAAHIKLVVHYEPLCPHSRKFVTKTLYPLFISLGGAYNGWLDVELYPYGKALTEWKDGWLSITCQHGKPECALGKQQACANRKLPHEKALAFQNCTLKNPLAAVECGNELFGNDYEKVKTCGESWEGDVLYAANGIMVRNLHPPLIDVPRITLDGHFTPHEYHPAQKDWLGLLCKQWMLMGVTLPPNCDGKTFVGTRKDYSFRFLIPALEAFGNRTIYENVNDLSFMTKPIFWYARKKLFFWAQVQTQIAWMVDTGIYSWFGKNHDVRCQLEILKGVNKQLGSQKHWNFFSYASQKVGLGGSNMDRINGRSGMPISNGVAHDMVQMEELKNVFTMFQFLSACCMFFCICEYLLRQWSV</sequence>
<accession>A0A1D2MGP6</accession>
<evidence type="ECO:0000313" key="7">
    <source>
        <dbReference type="EMBL" id="ODM92168.1"/>
    </source>
</evidence>
<evidence type="ECO:0000256" key="1">
    <source>
        <dbReference type="ARBA" id="ARBA00004613"/>
    </source>
</evidence>
<keyword evidence="6" id="KW-0812">Transmembrane</keyword>
<feature type="transmembrane region" description="Helical" evidence="6">
    <location>
        <begin position="355"/>
        <end position="376"/>
    </location>
</feature>
<keyword evidence="6" id="KW-0472">Membrane</keyword>
<dbReference type="PANTHER" id="PTHR13234:SF8">
    <property type="entry name" value="GAMMA-INTERFERON-INDUCIBLE LYSOSOMAL THIOL REDUCTASE"/>
    <property type="match status" value="1"/>
</dbReference>
<dbReference type="EMBL" id="LJIJ01001307">
    <property type="protein sequence ID" value="ODM92168.1"/>
    <property type="molecule type" value="Genomic_DNA"/>
</dbReference>
<dbReference type="Proteomes" id="UP000094527">
    <property type="component" value="Unassembled WGS sequence"/>
</dbReference>
<evidence type="ECO:0000256" key="2">
    <source>
        <dbReference type="ARBA" id="ARBA00005679"/>
    </source>
</evidence>
<comment type="subcellular location">
    <subcellularLocation>
        <location evidence="1">Secreted</location>
    </subcellularLocation>
</comment>
<dbReference type="GO" id="GO:0005576">
    <property type="term" value="C:extracellular region"/>
    <property type="evidence" value="ECO:0007669"/>
    <property type="project" value="UniProtKB-SubCell"/>
</dbReference>
<comment type="similarity">
    <text evidence="2">Belongs to the GILT family.</text>
</comment>
<dbReference type="InterPro" id="IPR004911">
    <property type="entry name" value="Interferon-induced_GILT"/>
</dbReference>
<name>A0A1D2MGP6_ORCCI</name>
<keyword evidence="4" id="KW-0732">Signal</keyword>
<keyword evidence="6" id="KW-1133">Transmembrane helix</keyword>
<gene>
    <name evidence="7" type="ORF">Ocin01_14510</name>
</gene>
<dbReference type="OrthoDB" id="958254at2759"/>
<comment type="caution">
    <text evidence="7">The sequence shown here is derived from an EMBL/GenBank/DDBJ whole genome shotgun (WGS) entry which is preliminary data.</text>
</comment>
<evidence type="ECO:0000256" key="4">
    <source>
        <dbReference type="ARBA" id="ARBA00022729"/>
    </source>
</evidence>
<evidence type="ECO:0000256" key="3">
    <source>
        <dbReference type="ARBA" id="ARBA00022525"/>
    </source>
</evidence>
<keyword evidence="5" id="KW-0325">Glycoprotein</keyword>
<keyword evidence="3" id="KW-0964">Secreted</keyword>